<accession>A0A967EX68</accession>
<evidence type="ECO:0000256" key="1">
    <source>
        <dbReference type="SAM" id="Phobius"/>
    </source>
</evidence>
<feature type="transmembrane region" description="Helical" evidence="1">
    <location>
        <begin position="199"/>
        <end position="226"/>
    </location>
</feature>
<proteinExistence type="predicted"/>
<reference evidence="2" key="1">
    <citation type="submission" date="2020-03" db="EMBL/GenBank/DDBJ databases">
        <title>Genome of Pelagibius litoralis DSM 21314T.</title>
        <authorList>
            <person name="Wang G."/>
        </authorList>
    </citation>
    <scope>NUCLEOTIDE SEQUENCE</scope>
    <source>
        <strain evidence="2">DSM 21314</strain>
    </source>
</reference>
<sequence>MTSQHPSPSGPPTGAVADLPVAATVVASFASVFGQIGLVAQAAKGAFVMLLAASLISLALPNSGLVNFFMILVSLAATSHFGVNWCRVMLLGPQGLPTRSLGWGDVHWRFFGNGLMIFVIMIVMMLPLTVIGSFLAAILGLVRAPDQVGPGIALVFLLVFLGILYVLARLGFVFPAVAAEEGYGLGLSWKHTAGQGFRITAALFAAGLPIAVAQLMLTVFLIQTLFGISIAELMPQLPAPGESFPPEPAPGSSPAEAPSAIAVIIFNLISAAANFLSFAVLFSLLCIAFRTCTGWVPPQGSVPMAVPPREDDD</sequence>
<dbReference type="RefSeq" id="WP_167222089.1">
    <property type="nucleotide sequence ID" value="NZ_JAAQPH010000003.1"/>
</dbReference>
<dbReference type="EMBL" id="JAAQPH010000003">
    <property type="protein sequence ID" value="NIA67985.1"/>
    <property type="molecule type" value="Genomic_DNA"/>
</dbReference>
<keyword evidence="1" id="KW-1133">Transmembrane helix</keyword>
<feature type="transmembrane region" description="Helical" evidence="1">
    <location>
        <begin position="260"/>
        <end position="289"/>
    </location>
</feature>
<comment type="caution">
    <text evidence="2">The sequence shown here is derived from an EMBL/GenBank/DDBJ whole genome shotgun (WGS) entry which is preliminary data.</text>
</comment>
<keyword evidence="3" id="KW-1185">Reference proteome</keyword>
<feature type="transmembrane region" description="Helical" evidence="1">
    <location>
        <begin position="151"/>
        <end position="178"/>
    </location>
</feature>
<protein>
    <submittedName>
        <fullName evidence="2">Uncharacterized protein</fullName>
    </submittedName>
</protein>
<evidence type="ECO:0000313" key="3">
    <source>
        <dbReference type="Proteomes" id="UP000761264"/>
    </source>
</evidence>
<evidence type="ECO:0000313" key="2">
    <source>
        <dbReference type="EMBL" id="NIA67985.1"/>
    </source>
</evidence>
<dbReference type="Proteomes" id="UP000761264">
    <property type="component" value="Unassembled WGS sequence"/>
</dbReference>
<feature type="transmembrane region" description="Helical" evidence="1">
    <location>
        <begin position="46"/>
        <end position="62"/>
    </location>
</feature>
<name>A0A967EX68_9PROT</name>
<keyword evidence="1" id="KW-0812">Transmembrane</keyword>
<organism evidence="2 3">
    <name type="scientific">Pelagibius litoralis</name>
    <dbReference type="NCBI Taxonomy" id="374515"/>
    <lineage>
        <taxon>Bacteria</taxon>
        <taxon>Pseudomonadati</taxon>
        <taxon>Pseudomonadota</taxon>
        <taxon>Alphaproteobacteria</taxon>
        <taxon>Rhodospirillales</taxon>
        <taxon>Rhodovibrionaceae</taxon>
        <taxon>Pelagibius</taxon>
    </lineage>
</organism>
<dbReference type="AlphaFoldDB" id="A0A967EX68"/>
<keyword evidence="1" id="KW-0472">Membrane</keyword>
<feature type="transmembrane region" description="Helical" evidence="1">
    <location>
        <begin position="20"/>
        <end position="39"/>
    </location>
</feature>
<gene>
    <name evidence="2" type="ORF">HBA54_05215</name>
</gene>
<feature type="transmembrane region" description="Helical" evidence="1">
    <location>
        <begin position="110"/>
        <end position="139"/>
    </location>
</feature>